<comment type="caution">
    <text evidence="2">The sequence shown here is derived from an EMBL/GenBank/DDBJ whole genome shotgun (WGS) entry which is preliminary data.</text>
</comment>
<protein>
    <submittedName>
        <fullName evidence="2">Uncharacterized protein</fullName>
    </submittedName>
</protein>
<proteinExistence type="predicted"/>
<keyword evidence="3" id="KW-1185">Reference proteome</keyword>
<feature type="region of interest" description="Disordered" evidence="1">
    <location>
        <begin position="133"/>
        <end position="164"/>
    </location>
</feature>
<name>A0AB34I0W0_ESCRO</name>
<evidence type="ECO:0000313" key="3">
    <source>
        <dbReference type="Proteomes" id="UP001159641"/>
    </source>
</evidence>
<organism evidence="2 3">
    <name type="scientific">Eschrichtius robustus</name>
    <name type="common">California gray whale</name>
    <name type="synonym">Eschrichtius gibbosus</name>
    <dbReference type="NCBI Taxonomy" id="9764"/>
    <lineage>
        <taxon>Eukaryota</taxon>
        <taxon>Metazoa</taxon>
        <taxon>Chordata</taxon>
        <taxon>Craniata</taxon>
        <taxon>Vertebrata</taxon>
        <taxon>Euteleostomi</taxon>
        <taxon>Mammalia</taxon>
        <taxon>Eutheria</taxon>
        <taxon>Laurasiatheria</taxon>
        <taxon>Artiodactyla</taxon>
        <taxon>Whippomorpha</taxon>
        <taxon>Cetacea</taxon>
        <taxon>Mysticeti</taxon>
        <taxon>Eschrichtiidae</taxon>
        <taxon>Eschrichtius</taxon>
    </lineage>
</organism>
<feature type="compositionally biased region" description="Polar residues" evidence="1">
    <location>
        <begin position="133"/>
        <end position="150"/>
    </location>
</feature>
<accession>A0AB34I0W0</accession>
<evidence type="ECO:0000313" key="2">
    <source>
        <dbReference type="EMBL" id="KAJ8798677.1"/>
    </source>
</evidence>
<feature type="region of interest" description="Disordered" evidence="1">
    <location>
        <begin position="88"/>
        <end position="113"/>
    </location>
</feature>
<dbReference type="Proteomes" id="UP001159641">
    <property type="component" value="Unassembled WGS sequence"/>
</dbReference>
<dbReference type="AlphaFoldDB" id="A0AB34I0W0"/>
<gene>
    <name evidence="2" type="ORF">J1605_016480</name>
</gene>
<reference evidence="2 3" key="1">
    <citation type="submission" date="2022-11" db="EMBL/GenBank/DDBJ databases">
        <title>Whole genome sequence of Eschrichtius robustus ER-17-0199.</title>
        <authorList>
            <person name="Bruniche-Olsen A."/>
            <person name="Black A.N."/>
            <person name="Fields C.J."/>
            <person name="Walden K."/>
            <person name="Dewoody J.A."/>
        </authorList>
    </citation>
    <scope>NUCLEOTIDE SEQUENCE [LARGE SCALE GENOMIC DNA]</scope>
    <source>
        <strain evidence="2">ER-17-0199</strain>
        <tissue evidence="2">Blubber</tissue>
    </source>
</reference>
<sequence length="164" mass="17719">MASRGDGFLPDWTTVKLHHKSVLSFFRGYRTQAPEREGILPKKGARNTSYQHRWGRSGAGLQAGSRKPEAGSLAVLLRPLEAQHQELCQAAGQETSSPPEDWGSPQYREGSTLSSLQELHEHFGKEIRVLQAAGTQTAPGGQCNGASGSQAEVERGAQPLSVDE</sequence>
<dbReference type="EMBL" id="JAIQCJ010000020">
    <property type="protein sequence ID" value="KAJ8798677.1"/>
    <property type="molecule type" value="Genomic_DNA"/>
</dbReference>
<evidence type="ECO:0000256" key="1">
    <source>
        <dbReference type="SAM" id="MobiDB-lite"/>
    </source>
</evidence>